<evidence type="ECO:0000256" key="1">
    <source>
        <dbReference type="ARBA" id="ARBA00004651"/>
    </source>
</evidence>
<evidence type="ECO:0000256" key="4">
    <source>
        <dbReference type="ARBA" id="ARBA00022692"/>
    </source>
</evidence>
<evidence type="ECO:0000313" key="10">
    <source>
        <dbReference type="Proteomes" id="UP001642900"/>
    </source>
</evidence>
<protein>
    <submittedName>
        <fullName evidence="9">Carbohydrate ABC transporter permease</fullName>
    </submittedName>
</protein>
<evidence type="ECO:0000313" key="9">
    <source>
        <dbReference type="EMBL" id="NGO50765.1"/>
    </source>
</evidence>
<feature type="domain" description="ABC transmembrane type-1" evidence="8">
    <location>
        <begin position="98"/>
        <end position="292"/>
    </location>
</feature>
<organism evidence="9 10">
    <name type="scientific">Allomesorhizobium camelthorni</name>
    <dbReference type="NCBI Taxonomy" id="475069"/>
    <lineage>
        <taxon>Bacteria</taxon>
        <taxon>Pseudomonadati</taxon>
        <taxon>Pseudomonadota</taxon>
        <taxon>Alphaproteobacteria</taxon>
        <taxon>Hyphomicrobiales</taxon>
        <taxon>Phyllobacteriaceae</taxon>
        <taxon>Allomesorhizobium</taxon>
    </lineage>
</organism>
<keyword evidence="3" id="KW-1003">Cell membrane</keyword>
<sequence length="306" mass="32848">MSAFGEAAGQGMSRTSAQHRAQAGLVGRLINGRQKYLAAAVCVAVCTVMLLPLVASVLASLKSTEEAAAAPPTYIPHGLSLDSYERLWNYQAGLPVYFSNSLGAAALTILFCLALTIPAGYGLAKFRIPAKEALFVVLLLGLIVPYQALLTPLFFLFVQLKLHNSLVGLAIVHTAIQLPFSIYVMRNAFEAVPRELEEAAIMDGCNSFQVLVHICLPAVVPAMITVSLFAFITSWNELLAALVIMNKDSSFTLPLILAAARQQTSIGGTDWGMLQAGITISIIPCMAFYLLLQKYYMAGFLSGAVK</sequence>
<keyword evidence="10" id="KW-1185">Reference proteome</keyword>
<evidence type="ECO:0000256" key="6">
    <source>
        <dbReference type="ARBA" id="ARBA00023136"/>
    </source>
</evidence>
<feature type="transmembrane region" description="Helical" evidence="7">
    <location>
        <begin position="97"/>
        <end position="121"/>
    </location>
</feature>
<reference evidence="9 10" key="1">
    <citation type="submission" date="2020-02" db="EMBL/GenBank/DDBJ databases">
        <title>Genome sequence of strain CCNWXJ40-4.</title>
        <authorList>
            <person name="Gao J."/>
            <person name="Sun J."/>
        </authorList>
    </citation>
    <scope>NUCLEOTIDE SEQUENCE [LARGE SCALE GENOMIC DNA]</scope>
    <source>
        <strain evidence="9 10">CCNWXJ 40-4</strain>
    </source>
</reference>
<dbReference type="PANTHER" id="PTHR43744">
    <property type="entry name" value="ABC TRANSPORTER PERMEASE PROTEIN MG189-RELATED-RELATED"/>
    <property type="match status" value="1"/>
</dbReference>
<dbReference type="Pfam" id="PF00528">
    <property type="entry name" value="BPD_transp_1"/>
    <property type="match status" value="1"/>
</dbReference>
<evidence type="ECO:0000256" key="2">
    <source>
        <dbReference type="ARBA" id="ARBA00022448"/>
    </source>
</evidence>
<evidence type="ECO:0000256" key="7">
    <source>
        <dbReference type="RuleBase" id="RU363032"/>
    </source>
</evidence>
<feature type="transmembrane region" description="Helical" evidence="7">
    <location>
        <begin position="272"/>
        <end position="292"/>
    </location>
</feature>
<dbReference type="GO" id="GO:0005886">
    <property type="term" value="C:plasma membrane"/>
    <property type="evidence" value="ECO:0007669"/>
    <property type="project" value="UniProtKB-SubCell"/>
</dbReference>
<feature type="transmembrane region" description="Helical" evidence="7">
    <location>
        <begin position="36"/>
        <end position="59"/>
    </location>
</feature>
<evidence type="ECO:0000256" key="3">
    <source>
        <dbReference type="ARBA" id="ARBA00022475"/>
    </source>
</evidence>
<dbReference type="AlphaFoldDB" id="A0A6G4W7M9"/>
<dbReference type="PANTHER" id="PTHR43744:SF3">
    <property type="entry name" value="LACTOSE TRANSPORT SYSTEM PERMEASE PROTEIN LACG"/>
    <property type="match status" value="1"/>
</dbReference>
<accession>A0A6G4W7M9</accession>
<evidence type="ECO:0000256" key="5">
    <source>
        <dbReference type="ARBA" id="ARBA00022989"/>
    </source>
</evidence>
<dbReference type="PROSITE" id="PS50928">
    <property type="entry name" value="ABC_TM1"/>
    <property type="match status" value="1"/>
</dbReference>
<dbReference type="EMBL" id="JAAKZF010000004">
    <property type="protein sequence ID" value="NGO50765.1"/>
    <property type="molecule type" value="Genomic_DNA"/>
</dbReference>
<gene>
    <name evidence="9" type="ORF">G6N73_06160</name>
</gene>
<comment type="subcellular location">
    <subcellularLocation>
        <location evidence="1 7">Cell membrane</location>
        <topology evidence="1 7">Multi-pass membrane protein</topology>
    </subcellularLocation>
</comment>
<comment type="caution">
    <text evidence="9">The sequence shown here is derived from an EMBL/GenBank/DDBJ whole genome shotgun (WGS) entry which is preliminary data.</text>
</comment>
<name>A0A6G4W7M9_9HYPH</name>
<proteinExistence type="inferred from homology"/>
<feature type="transmembrane region" description="Helical" evidence="7">
    <location>
        <begin position="166"/>
        <end position="189"/>
    </location>
</feature>
<dbReference type="GO" id="GO:0055085">
    <property type="term" value="P:transmembrane transport"/>
    <property type="evidence" value="ECO:0007669"/>
    <property type="project" value="InterPro"/>
</dbReference>
<dbReference type="InterPro" id="IPR000515">
    <property type="entry name" value="MetI-like"/>
</dbReference>
<dbReference type="SUPFAM" id="SSF161098">
    <property type="entry name" value="MetI-like"/>
    <property type="match status" value="1"/>
</dbReference>
<dbReference type="CDD" id="cd06261">
    <property type="entry name" value="TM_PBP2"/>
    <property type="match status" value="1"/>
</dbReference>
<evidence type="ECO:0000259" key="8">
    <source>
        <dbReference type="PROSITE" id="PS50928"/>
    </source>
</evidence>
<keyword evidence="6 7" id="KW-0472">Membrane</keyword>
<comment type="similarity">
    <text evidence="7">Belongs to the binding-protein-dependent transport system permease family.</text>
</comment>
<feature type="transmembrane region" description="Helical" evidence="7">
    <location>
        <begin position="133"/>
        <end position="160"/>
    </location>
</feature>
<keyword evidence="2 7" id="KW-0813">Transport</keyword>
<feature type="transmembrane region" description="Helical" evidence="7">
    <location>
        <begin position="210"/>
        <end position="232"/>
    </location>
</feature>
<dbReference type="RefSeq" id="WP_165024775.1">
    <property type="nucleotide sequence ID" value="NZ_JAAKZF010000004.1"/>
</dbReference>
<dbReference type="Gene3D" id="1.10.3720.10">
    <property type="entry name" value="MetI-like"/>
    <property type="match status" value="1"/>
</dbReference>
<keyword evidence="4 7" id="KW-0812">Transmembrane</keyword>
<keyword evidence="5 7" id="KW-1133">Transmembrane helix</keyword>
<dbReference type="InterPro" id="IPR035906">
    <property type="entry name" value="MetI-like_sf"/>
</dbReference>
<dbReference type="Proteomes" id="UP001642900">
    <property type="component" value="Unassembled WGS sequence"/>
</dbReference>